<dbReference type="AlphaFoldDB" id="A0A3M8AQR0"/>
<evidence type="ECO:0000313" key="2">
    <source>
        <dbReference type="Proteomes" id="UP000268829"/>
    </source>
</evidence>
<comment type="caution">
    <text evidence="1">The sequence shown here is derived from an EMBL/GenBank/DDBJ whole genome shotgun (WGS) entry which is preliminary data.</text>
</comment>
<dbReference type="EMBL" id="RHHS01000048">
    <property type="protein sequence ID" value="RNB53521.1"/>
    <property type="molecule type" value="Genomic_DNA"/>
</dbReference>
<name>A0A3M8AQR0_9BACL</name>
<accession>A0A3M8AQR0</accession>
<sequence>MQQSKMNLSDDLVILINRLALNGDIRMAGIVLQTYVIRSWKLETEVARQYVIQYFQDHYPKQLQRYVKKRRKRN</sequence>
<protein>
    <submittedName>
        <fullName evidence="1">Uncharacterized protein</fullName>
    </submittedName>
</protein>
<evidence type="ECO:0000313" key="1">
    <source>
        <dbReference type="EMBL" id="RNB53521.1"/>
    </source>
</evidence>
<organism evidence="1 2">
    <name type="scientific">Brevibacillus gelatini</name>
    <dbReference type="NCBI Taxonomy" id="1655277"/>
    <lineage>
        <taxon>Bacteria</taxon>
        <taxon>Bacillati</taxon>
        <taxon>Bacillota</taxon>
        <taxon>Bacilli</taxon>
        <taxon>Bacillales</taxon>
        <taxon>Paenibacillaceae</taxon>
        <taxon>Brevibacillus</taxon>
    </lineage>
</organism>
<dbReference type="OrthoDB" id="2626608at2"/>
<dbReference type="Proteomes" id="UP000268829">
    <property type="component" value="Unassembled WGS sequence"/>
</dbReference>
<reference evidence="1 2" key="1">
    <citation type="submission" date="2018-10" db="EMBL/GenBank/DDBJ databases">
        <title>Phylogenomics of Brevibacillus.</title>
        <authorList>
            <person name="Dunlap C."/>
        </authorList>
    </citation>
    <scope>NUCLEOTIDE SEQUENCE [LARGE SCALE GENOMIC DNA]</scope>
    <source>
        <strain evidence="1 2">DSM 100115</strain>
    </source>
</reference>
<gene>
    <name evidence="1" type="ORF">EDM57_19700</name>
</gene>
<keyword evidence="2" id="KW-1185">Reference proteome</keyword>
<proteinExistence type="predicted"/>